<gene>
    <name evidence="1" type="ORF">NCTC11645_01207</name>
</gene>
<proteinExistence type="predicted"/>
<organism evidence="1 2">
    <name type="scientific">Grimontia hollisae</name>
    <name type="common">Vibrio hollisae</name>
    <dbReference type="NCBI Taxonomy" id="673"/>
    <lineage>
        <taxon>Bacteria</taxon>
        <taxon>Pseudomonadati</taxon>
        <taxon>Pseudomonadota</taxon>
        <taxon>Gammaproteobacteria</taxon>
        <taxon>Vibrionales</taxon>
        <taxon>Vibrionaceae</taxon>
        <taxon>Grimontia</taxon>
    </lineage>
</organism>
<evidence type="ECO:0008006" key="3">
    <source>
        <dbReference type="Google" id="ProtNLM"/>
    </source>
</evidence>
<dbReference type="GeneID" id="58895307"/>
<dbReference type="AlphaFoldDB" id="A0A377HMA2"/>
<evidence type="ECO:0000313" key="2">
    <source>
        <dbReference type="Proteomes" id="UP000254512"/>
    </source>
</evidence>
<dbReference type="EMBL" id="UGHD01000002">
    <property type="protein sequence ID" value="STO56832.1"/>
    <property type="molecule type" value="Genomic_DNA"/>
</dbReference>
<evidence type="ECO:0000313" key="1">
    <source>
        <dbReference type="EMBL" id="STO56832.1"/>
    </source>
</evidence>
<name>A0A377HMA2_GRIHO</name>
<dbReference type="STRING" id="673.AL542_05275"/>
<protein>
    <recommendedName>
        <fullName evidence="3">Flagellar hook-length control protein FliK</fullName>
    </recommendedName>
</protein>
<dbReference type="Proteomes" id="UP000254512">
    <property type="component" value="Unassembled WGS sequence"/>
</dbReference>
<accession>A0A377HMA2</accession>
<sequence length="259" mass="28820">MKIDNISHINALAQASLRNIPLKNRLVSGQSPTLSAIQQDNKALQQSQLSQLLGLLNLFPLIKRTELEQSPYATLMATLLKQMMMPSDPKLAATWLASKAPDKALLEALKRLDTSSPDAESNGKLKAMLMLLAEQRVNEQTKPGDHHWLFPFRDNLLSPLHIQVEKKTCKKRKKLRWCVTVNLTLSKSRHLTATAELEGNALALSFSTDSEGLCHQLEQAVPLLEEKLRQHHVVLARCDITPLDESTAETVSSGVDIQV</sequence>
<dbReference type="RefSeq" id="WP_005506628.1">
    <property type="nucleotide sequence ID" value="NZ_CABMOB010000001.1"/>
</dbReference>
<dbReference type="KEGG" id="gho:AL542_05275"/>
<reference evidence="1 2" key="1">
    <citation type="submission" date="2018-06" db="EMBL/GenBank/DDBJ databases">
        <authorList>
            <consortium name="Pathogen Informatics"/>
            <person name="Doyle S."/>
        </authorList>
    </citation>
    <scope>NUCLEOTIDE SEQUENCE [LARGE SCALE GENOMIC DNA]</scope>
    <source>
        <strain evidence="1 2">NCTC11645</strain>
    </source>
</reference>